<sequence>MNKNFGFFYHATNFEDDVNIKIDTFCSTAVVGFFTARCFFHIFVLTGTHPVGWTSSCWDLPESRIVSVGDACFVRIENPLGGRDGSSASGESSLKVVKKVKLVSAAGATLLWHGITLAH</sequence>
<evidence type="ECO:0000313" key="1">
    <source>
        <dbReference type="Proteomes" id="UP000887574"/>
    </source>
</evidence>
<dbReference type="AlphaFoldDB" id="A0A915DDW7"/>
<keyword evidence="1" id="KW-1185">Reference proteome</keyword>
<accession>A0A915DDW7</accession>
<name>A0A915DDW7_9BILA</name>
<protein>
    <submittedName>
        <fullName evidence="2">Uncharacterized protein</fullName>
    </submittedName>
</protein>
<organism evidence="1 2">
    <name type="scientific">Ditylenchus dipsaci</name>
    <dbReference type="NCBI Taxonomy" id="166011"/>
    <lineage>
        <taxon>Eukaryota</taxon>
        <taxon>Metazoa</taxon>
        <taxon>Ecdysozoa</taxon>
        <taxon>Nematoda</taxon>
        <taxon>Chromadorea</taxon>
        <taxon>Rhabditida</taxon>
        <taxon>Tylenchina</taxon>
        <taxon>Tylenchomorpha</taxon>
        <taxon>Sphaerularioidea</taxon>
        <taxon>Anguinidae</taxon>
        <taxon>Anguininae</taxon>
        <taxon>Ditylenchus</taxon>
    </lineage>
</organism>
<evidence type="ECO:0000313" key="2">
    <source>
        <dbReference type="WBParaSite" id="jg1820"/>
    </source>
</evidence>
<proteinExistence type="predicted"/>
<dbReference type="Proteomes" id="UP000887574">
    <property type="component" value="Unplaced"/>
</dbReference>
<dbReference type="WBParaSite" id="jg1820">
    <property type="protein sequence ID" value="jg1820"/>
    <property type="gene ID" value="jg1820"/>
</dbReference>
<reference evidence="2" key="1">
    <citation type="submission" date="2022-11" db="UniProtKB">
        <authorList>
            <consortium name="WormBaseParasite"/>
        </authorList>
    </citation>
    <scope>IDENTIFICATION</scope>
</reference>